<evidence type="ECO:0000256" key="3">
    <source>
        <dbReference type="ARBA" id="ARBA00022982"/>
    </source>
</evidence>
<reference evidence="11" key="1">
    <citation type="submission" date="2022-08" db="EMBL/GenBank/DDBJ databases">
        <title>Genomic Encyclopedia of Type Strains, Phase III (KMG-III): the genomes of soil and plant-associated and newly described type strains.</title>
        <authorList>
            <person name="Whitman W."/>
        </authorList>
    </citation>
    <scope>NUCLEOTIDE SEQUENCE</scope>
    <source>
        <strain evidence="11">HMT 1</strain>
    </source>
</reference>
<evidence type="ECO:0000259" key="10">
    <source>
        <dbReference type="PROSITE" id="PS51352"/>
    </source>
</evidence>
<evidence type="ECO:0000256" key="2">
    <source>
        <dbReference type="ARBA" id="ARBA00022448"/>
    </source>
</evidence>
<keyword evidence="2" id="KW-0813">Transport</keyword>
<evidence type="ECO:0000256" key="1">
    <source>
        <dbReference type="ARBA" id="ARBA00008987"/>
    </source>
</evidence>
<dbReference type="InterPro" id="IPR005746">
    <property type="entry name" value="Thioredoxin"/>
</dbReference>
<evidence type="ECO:0000256" key="5">
    <source>
        <dbReference type="ARBA" id="ARBA00023284"/>
    </source>
</evidence>
<evidence type="ECO:0000313" key="12">
    <source>
        <dbReference type="Proteomes" id="UP001204445"/>
    </source>
</evidence>
<dbReference type="PANTHER" id="PTHR45663">
    <property type="entry name" value="GEO12009P1"/>
    <property type="match status" value="1"/>
</dbReference>
<dbReference type="PIRSF" id="PIRSF000077">
    <property type="entry name" value="Thioredoxin"/>
    <property type="match status" value="1"/>
</dbReference>
<dbReference type="AlphaFoldDB" id="A0AAE3HLQ2"/>
<keyword evidence="4 9" id="KW-1015">Disulfide bond</keyword>
<feature type="active site" description="Nucleophile" evidence="8">
    <location>
        <position position="35"/>
    </location>
</feature>
<name>A0AAE3HLQ2_9GAMM</name>
<evidence type="ECO:0000313" key="11">
    <source>
        <dbReference type="EMBL" id="MCS3903292.1"/>
    </source>
</evidence>
<keyword evidence="5 9" id="KW-0676">Redox-active center</keyword>
<organism evidence="11 12">
    <name type="scientific">Methylohalomonas lacus</name>
    <dbReference type="NCBI Taxonomy" id="398773"/>
    <lineage>
        <taxon>Bacteria</taxon>
        <taxon>Pseudomonadati</taxon>
        <taxon>Pseudomonadota</taxon>
        <taxon>Gammaproteobacteria</taxon>
        <taxon>Methylohalomonadales</taxon>
        <taxon>Methylohalomonadaceae</taxon>
        <taxon>Methylohalomonas</taxon>
    </lineage>
</organism>
<dbReference type="InterPro" id="IPR013766">
    <property type="entry name" value="Thioredoxin_domain"/>
</dbReference>
<proteinExistence type="inferred from homology"/>
<evidence type="ECO:0000256" key="7">
    <source>
        <dbReference type="PIRNR" id="PIRNR000077"/>
    </source>
</evidence>
<dbReference type="GO" id="GO:0005829">
    <property type="term" value="C:cytosol"/>
    <property type="evidence" value="ECO:0007669"/>
    <property type="project" value="TreeGrafter"/>
</dbReference>
<dbReference type="PROSITE" id="PS51352">
    <property type="entry name" value="THIOREDOXIN_2"/>
    <property type="match status" value="1"/>
</dbReference>
<dbReference type="InterPro" id="IPR036249">
    <property type="entry name" value="Thioredoxin-like_sf"/>
</dbReference>
<dbReference type="GO" id="GO:0045454">
    <property type="term" value="P:cell redox homeostasis"/>
    <property type="evidence" value="ECO:0007669"/>
    <property type="project" value="TreeGrafter"/>
</dbReference>
<dbReference type="NCBIfam" id="TIGR01068">
    <property type="entry name" value="thioredoxin"/>
    <property type="match status" value="1"/>
</dbReference>
<dbReference type="Pfam" id="PF00085">
    <property type="entry name" value="Thioredoxin"/>
    <property type="match status" value="1"/>
</dbReference>
<dbReference type="PROSITE" id="PS00194">
    <property type="entry name" value="THIOREDOXIN_1"/>
    <property type="match status" value="1"/>
</dbReference>
<dbReference type="SUPFAM" id="SSF52833">
    <property type="entry name" value="Thioredoxin-like"/>
    <property type="match status" value="1"/>
</dbReference>
<dbReference type="InterPro" id="IPR017937">
    <property type="entry name" value="Thioredoxin_CS"/>
</dbReference>
<feature type="disulfide bond" description="Redox-active" evidence="9">
    <location>
        <begin position="32"/>
        <end position="35"/>
    </location>
</feature>
<keyword evidence="3" id="KW-0249">Electron transport</keyword>
<keyword evidence="12" id="KW-1185">Reference proteome</keyword>
<gene>
    <name evidence="11" type="ORF">J2T55_001312</name>
</gene>
<dbReference type="PANTHER" id="PTHR45663:SF11">
    <property type="entry name" value="GEO12009P1"/>
    <property type="match status" value="1"/>
</dbReference>
<comment type="caution">
    <text evidence="11">The sequence shown here is derived from an EMBL/GenBank/DDBJ whole genome shotgun (WGS) entry which is preliminary data.</text>
</comment>
<evidence type="ECO:0000256" key="8">
    <source>
        <dbReference type="PIRSR" id="PIRSR000077-1"/>
    </source>
</evidence>
<feature type="site" description="Contributes to redox potential value" evidence="8">
    <location>
        <position position="34"/>
    </location>
</feature>
<evidence type="ECO:0000256" key="4">
    <source>
        <dbReference type="ARBA" id="ARBA00023157"/>
    </source>
</evidence>
<accession>A0AAE3HLQ2</accession>
<protein>
    <recommendedName>
        <fullName evidence="6 7">Thioredoxin</fullName>
    </recommendedName>
</protein>
<feature type="domain" description="Thioredoxin" evidence="10">
    <location>
        <begin position="1"/>
        <end position="107"/>
    </location>
</feature>
<dbReference type="EMBL" id="JANUCT010000007">
    <property type="protein sequence ID" value="MCS3903292.1"/>
    <property type="molecule type" value="Genomic_DNA"/>
</dbReference>
<comment type="similarity">
    <text evidence="1 7">Belongs to the thioredoxin family.</text>
</comment>
<sequence length="107" mass="11797">MSALVELNDDSFEQEVLQAEQPVLVDYWAPWCGPCKMLMPIVEQVAGDRDGEVKFGKVNVDENENIMTKYGIRGVPTLMLFKGGEVVASKSGAMSKAQLDAFLDQNL</sequence>
<evidence type="ECO:0000256" key="6">
    <source>
        <dbReference type="NCBIfam" id="TIGR01068"/>
    </source>
</evidence>
<feature type="active site" description="Nucleophile" evidence="8">
    <location>
        <position position="32"/>
    </location>
</feature>
<dbReference type="FunFam" id="3.40.30.10:FF:000001">
    <property type="entry name" value="Thioredoxin"/>
    <property type="match status" value="1"/>
</dbReference>
<feature type="site" description="Contributes to redox potential value" evidence="8">
    <location>
        <position position="33"/>
    </location>
</feature>
<feature type="site" description="Deprotonates C-terminal active site Cys" evidence="8">
    <location>
        <position position="26"/>
    </location>
</feature>
<dbReference type="CDD" id="cd02947">
    <property type="entry name" value="TRX_family"/>
    <property type="match status" value="1"/>
</dbReference>
<dbReference type="Proteomes" id="UP001204445">
    <property type="component" value="Unassembled WGS sequence"/>
</dbReference>
<evidence type="ECO:0000256" key="9">
    <source>
        <dbReference type="PIRSR" id="PIRSR000077-4"/>
    </source>
</evidence>
<dbReference type="GO" id="GO:0015035">
    <property type="term" value="F:protein-disulfide reductase activity"/>
    <property type="evidence" value="ECO:0007669"/>
    <property type="project" value="UniProtKB-UniRule"/>
</dbReference>
<dbReference type="Gene3D" id="3.40.30.10">
    <property type="entry name" value="Glutaredoxin"/>
    <property type="match status" value="1"/>
</dbReference>
<dbReference type="PRINTS" id="PR00421">
    <property type="entry name" value="THIOREDOXIN"/>
</dbReference>